<feature type="binding site" evidence="15">
    <location>
        <begin position="27"/>
        <end position="34"/>
    </location>
    <ligand>
        <name>ATP</name>
        <dbReference type="ChEBI" id="CHEBI:30616"/>
    </ligand>
</feature>
<proteinExistence type="predicted"/>
<dbReference type="InterPro" id="IPR011604">
    <property type="entry name" value="PDDEXK-like_dom_sf"/>
</dbReference>
<feature type="domain" description="UvrD-like helicase C-terminal" evidence="17">
    <location>
        <begin position="481"/>
        <end position="795"/>
    </location>
</feature>
<dbReference type="InterPro" id="IPR027417">
    <property type="entry name" value="P-loop_NTPase"/>
</dbReference>
<evidence type="ECO:0000259" key="17">
    <source>
        <dbReference type="PROSITE" id="PS51217"/>
    </source>
</evidence>
<dbReference type="InterPro" id="IPR038726">
    <property type="entry name" value="PDDEXK_AddAB-type"/>
</dbReference>
<dbReference type="GO" id="GO:0003677">
    <property type="term" value="F:DNA binding"/>
    <property type="evidence" value="ECO:0007669"/>
    <property type="project" value="UniProtKB-KW"/>
</dbReference>
<dbReference type="InterPro" id="IPR014151">
    <property type="entry name" value="DNA_helicase_AddA"/>
</dbReference>
<dbReference type="GO" id="GO:0005524">
    <property type="term" value="F:ATP binding"/>
    <property type="evidence" value="ECO:0007669"/>
    <property type="project" value="UniProtKB-UniRule"/>
</dbReference>
<dbReference type="SUPFAM" id="SSF52540">
    <property type="entry name" value="P-loop containing nucleoside triphosphate hydrolases"/>
    <property type="match status" value="1"/>
</dbReference>
<keyword evidence="8" id="KW-0238">DNA-binding</keyword>
<evidence type="ECO:0000256" key="13">
    <source>
        <dbReference type="ARBA" id="ARBA00034923"/>
    </source>
</evidence>
<dbReference type="RefSeq" id="WP_158767430.1">
    <property type="nucleotide sequence ID" value="NZ_CP047045.1"/>
</dbReference>
<evidence type="ECO:0000313" key="18">
    <source>
        <dbReference type="EMBL" id="QGZ96652.1"/>
    </source>
</evidence>
<dbReference type="GO" id="GO:0004527">
    <property type="term" value="F:exonuclease activity"/>
    <property type="evidence" value="ECO:0007669"/>
    <property type="project" value="UniProtKB-KW"/>
</dbReference>
<evidence type="ECO:0000256" key="11">
    <source>
        <dbReference type="ARBA" id="ARBA00034617"/>
    </source>
</evidence>
<dbReference type="Pfam" id="PF00580">
    <property type="entry name" value="UvrD-helicase"/>
    <property type="match status" value="1"/>
</dbReference>
<evidence type="ECO:0000259" key="16">
    <source>
        <dbReference type="PROSITE" id="PS51198"/>
    </source>
</evidence>
<evidence type="ECO:0000256" key="10">
    <source>
        <dbReference type="ARBA" id="ARBA00023235"/>
    </source>
</evidence>
<dbReference type="GO" id="GO:0033202">
    <property type="term" value="C:DNA helicase complex"/>
    <property type="evidence" value="ECO:0007669"/>
    <property type="project" value="TreeGrafter"/>
</dbReference>
<keyword evidence="7 15" id="KW-0067">ATP-binding</keyword>
<dbReference type="InterPro" id="IPR011335">
    <property type="entry name" value="Restrct_endonuc-II-like"/>
</dbReference>
<evidence type="ECO:0000256" key="8">
    <source>
        <dbReference type="ARBA" id="ARBA00023125"/>
    </source>
</evidence>
<gene>
    <name evidence="18" type="primary">addA</name>
    <name evidence="18" type="ORF">DSM104635_03513</name>
</gene>
<keyword evidence="9" id="KW-0234">DNA repair</keyword>
<evidence type="ECO:0000256" key="14">
    <source>
        <dbReference type="ARBA" id="ARBA00048988"/>
    </source>
</evidence>
<evidence type="ECO:0000256" key="9">
    <source>
        <dbReference type="ARBA" id="ARBA00023204"/>
    </source>
</evidence>
<dbReference type="InterPro" id="IPR014016">
    <property type="entry name" value="UvrD-like_ATP-bd"/>
</dbReference>
<dbReference type="GO" id="GO:0000725">
    <property type="term" value="P:recombinational repair"/>
    <property type="evidence" value="ECO:0007669"/>
    <property type="project" value="TreeGrafter"/>
</dbReference>
<dbReference type="EMBL" id="CP047045">
    <property type="protein sequence ID" value="QGZ96652.1"/>
    <property type="molecule type" value="Genomic_DNA"/>
</dbReference>
<keyword evidence="3" id="KW-0227">DNA damage</keyword>
<name>A0A6I6MYC2_9CAUL</name>
<dbReference type="Gene3D" id="3.90.320.10">
    <property type="match status" value="1"/>
</dbReference>
<evidence type="ECO:0000256" key="3">
    <source>
        <dbReference type="ARBA" id="ARBA00022763"/>
    </source>
</evidence>
<dbReference type="PANTHER" id="PTHR11070:SF2">
    <property type="entry name" value="ATP-DEPENDENT DNA HELICASE SRS2"/>
    <property type="match status" value="1"/>
</dbReference>
<protein>
    <recommendedName>
        <fullName evidence="12">DNA 3'-5' helicase</fullName>
        <ecNumber evidence="12">5.6.2.4</ecNumber>
    </recommendedName>
    <alternativeName>
        <fullName evidence="13">DNA 3'-5' helicase II</fullName>
    </alternativeName>
</protein>
<keyword evidence="1" id="KW-0540">Nuclease</keyword>
<feature type="domain" description="UvrD-like helicase ATP-binding" evidence="16">
    <location>
        <begin position="6"/>
        <end position="480"/>
    </location>
</feature>
<dbReference type="NCBIfam" id="TIGR02784">
    <property type="entry name" value="addA_alphas"/>
    <property type="match status" value="1"/>
</dbReference>
<dbReference type="Gene3D" id="3.40.50.300">
    <property type="entry name" value="P-loop containing nucleotide triphosphate hydrolases"/>
    <property type="match status" value="4"/>
</dbReference>
<dbReference type="InterPro" id="IPR014017">
    <property type="entry name" value="DNA_helicase_UvrD-like_C"/>
</dbReference>
<dbReference type="GO" id="GO:0043138">
    <property type="term" value="F:3'-5' DNA helicase activity"/>
    <property type="evidence" value="ECO:0007669"/>
    <property type="project" value="UniProtKB-EC"/>
</dbReference>
<evidence type="ECO:0000256" key="6">
    <source>
        <dbReference type="ARBA" id="ARBA00022839"/>
    </source>
</evidence>
<dbReference type="PROSITE" id="PS51198">
    <property type="entry name" value="UVRD_HELICASE_ATP_BIND"/>
    <property type="match status" value="1"/>
</dbReference>
<keyword evidence="10" id="KW-0413">Isomerase</keyword>
<keyword evidence="4 15" id="KW-0378">Hydrolase</keyword>
<evidence type="ECO:0000256" key="1">
    <source>
        <dbReference type="ARBA" id="ARBA00022722"/>
    </source>
</evidence>
<dbReference type="Proteomes" id="UP000431269">
    <property type="component" value="Chromosome"/>
</dbReference>
<evidence type="ECO:0000256" key="4">
    <source>
        <dbReference type="ARBA" id="ARBA00022801"/>
    </source>
</evidence>
<reference evidence="19" key="1">
    <citation type="submission" date="2019-12" db="EMBL/GenBank/DDBJ databases">
        <title>Complete genome of Terracaulis silvestris 0127_4.</title>
        <authorList>
            <person name="Vieira S."/>
            <person name="Riedel T."/>
            <person name="Sproer C."/>
            <person name="Pascual J."/>
            <person name="Boedeker C."/>
            <person name="Overmann J."/>
        </authorList>
    </citation>
    <scope>NUCLEOTIDE SEQUENCE [LARGE SCALE GENOMIC DNA]</scope>
    <source>
        <strain evidence="19">0127_4</strain>
    </source>
</reference>
<dbReference type="EC" id="5.6.2.4" evidence="12"/>
<dbReference type="KEGG" id="tsv:DSM104635_03513"/>
<evidence type="ECO:0000256" key="5">
    <source>
        <dbReference type="ARBA" id="ARBA00022806"/>
    </source>
</evidence>
<evidence type="ECO:0000256" key="7">
    <source>
        <dbReference type="ARBA" id="ARBA00022840"/>
    </source>
</evidence>
<keyword evidence="19" id="KW-1185">Reference proteome</keyword>
<dbReference type="Pfam" id="PF12705">
    <property type="entry name" value="PDDEXK_1"/>
    <property type="match status" value="1"/>
</dbReference>
<evidence type="ECO:0000256" key="12">
    <source>
        <dbReference type="ARBA" id="ARBA00034808"/>
    </source>
</evidence>
<dbReference type="PANTHER" id="PTHR11070">
    <property type="entry name" value="UVRD / RECB / PCRA DNA HELICASE FAMILY MEMBER"/>
    <property type="match status" value="1"/>
</dbReference>
<accession>A0A6I6MYC2</accession>
<dbReference type="SUPFAM" id="SSF52980">
    <property type="entry name" value="Restriction endonuclease-like"/>
    <property type="match status" value="1"/>
</dbReference>
<comment type="catalytic activity">
    <reaction evidence="14">
        <text>ATP + H2O = ADP + phosphate + H(+)</text>
        <dbReference type="Rhea" id="RHEA:13065"/>
        <dbReference type="ChEBI" id="CHEBI:15377"/>
        <dbReference type="ChEBI" id="CHEBI:15378"/>
        <dbReference type="ChEBI" id="CHEBI:30616"/>
        <dbReference type="ChEBI" id="CHEBI:43474"/>
        <dbReference type="ChEBI" id="CHEBI:456216"/>
        <dbReference type="EC" id="5.6.2.4"/>
    </reaction>
</comment>
<sequence length="1137" mass="124287">MSARALKDADKQQRVAADPGTSVFVTANAGSGKTKVLVDRIARLLLLPNAKPSAFLCITYTKAAAAEMQRRLFERLGSWCVADDATLEAELTKLGASASDMGTARALFARALETPGGLHIQTIHAFCERLLARFPLEAGVPPGFDIADEARAAAMLGEARASAALGAEAPAEAFQRFAARMNGDALDSFLDRLALRRADFHRFAAKHDNAIYAEAAIRNRHNVRQSADVFIRDFLARQDWRALREAAAALETGSAKDQDAAERLRAALDCMEHAPRDALMSCFKFALTDKGELRSAFATKKIKDDFPWIDSLLQRVAEDAADARAKLNAIERAEDAAAALQLAMTLDRAYERAKQRSGVLDFDDLIANAQKLLQRADAAPWVLYKLDGGIDHILIDEGQDTSPTQWELIAPLQEEFFAGVGARERPRTVFAVGDPKQSIYAFQGADPERFLNEARVLEKRSRKAKQSFAAPELRTSFRSAPEVLRAVDAVFADPRRRLVAGEPGKHDEVVHLAARDQEGGVVEVWPLAMRPVAQPAVAWDAPMDVETGVTVHAQLSKAIAKRVKEMIDTREAVLDKDTRRMRPLRPGDVLALVRTRGAMFRELIKAFKRAGLPVAGADRMVLRDELAVEDCLALMRVALDPADDLALASALKGPWVGLDDDDLDIFPLAYGRGRGETLMQRLNASADEKYAFARAFVAELGVRAGADPFAFLSWALEAPHRDARAGWDLVLSRLGAESRDPLEELLQRALKPSMMGAATLQRFLYEIEVDSGQVKRELEAETGAIRVKTVHGAKGLEAPLVILPDSTGPSAAQPDDGLMFDDEKGPFISFRAGDDDAAVATARQAHKDRMEGEHWRLLYVAMTRARDRLIVCGTQHGNSKDGETKESWRLAVQEALQGLSAAPIETPYGEGLRFGAPQIAEAQAVAERASFALPDWARKPAVGGVSRELAAPSRIKRIDPALFSPRGDGAKRFRRGRLIHGLLERLPDVAPARRVESAHAWLKRQGADAAEAEAYAREAIAVIDDPRFAAVFGAQSRAEAPIVGEAAGKAVSGIVDRLAVDGDRVIVLDFKTDRPAPANATDAPDAYVLQLALYREVLRQIFPGKRVTCALLWTEKPLLMELPDPRLDAVFEVFRRG</sequence>
<dbReference type="Pfam" id="PF13361">
    <property type="entry name" value="UvrD_C"/>
    <property type="match status" value="1"/>
</dbReference>
<dbReference type="PROSITE" id="PS51217">
    <property type="entry name" value="UVRD_HELICASE_CTER"/>
    <property type="match status" value="1"/>
</dbReference>
<keyword evidence="6" id="KW-0269">Exonuclease</keyword>
<evidence type="ECO:0000313" key="19">
    <source>
        <dbReference type="Proteomes" id="UP000431269"/>
    </source>
</evidence>
<comment type="catalytic activity">
    <reaction evidence="11">
        <text>Couples ATP hydrolysis with the unwinding of duplex DNA by translocating in the 3'-5' direction.</text>
        <dbReference type="EC" id="5.6.2.4"/>
    </reaction>
</comment>
<dbReference type="InterPro" id="IPR000212">
    <property type="entry name" value="DNA_helicase_UvrD/REP"/>
</dbReference>
<evidence type="ECO:0000256" key="2">
    <source>
        <dbReference type="ARBA" id="ARBA00022741"/>
    </source>
</evidence>
<keyword evidence="2 15" id="KW-0547">Nucleotide-binding</keyword>
<organism evidence="18 19">
    <name type="scientific">Terricaulis silvestris</name>
    <dbReference type="NCBI Taxonomy" id="2686094"/>
    <lineage>
        <taxon>Bacteria</taxon>
        <taxon>Pseudomonadati</taxon>
        <taxon>Pseudomonadota</taxon>
        <taxon>Alphaproteobacteria</taxon>
        <taxon>Caulobacterales</taxon>
        <taxon>Caulobacteraceae</taxon>
        <taxon>Terricaulis</taxon>
    </lineage>
</organism>
<evidence type="ECO:0000256" key="15">
    <source>
        <dbReference type="PROSITE-ProRule" id="PRU00560"/>
    </source>
</evidence>
<keyword evidence="5 15" id="KW-0347">Helicase</keyword>
<dbReference type="GO" id="GO:0005829">
    <property type="term" value="C:cytosol"/>
    <property type="evidence" value="ECO:0007669"/>
    <property type="project" value="TreeGrafter"/>
</dbReference>
<dbReference type="AlphaFoldDB" id="A0A6I6MYC2"/>